<evidence type="ECO:0000256" key="1">
    <source>
        <dbReference type="ARBA" id="ARBA00010312"/>
    </source>
</evidence>
<evidence type="ECO:0000256" key="4">
    <source>
        <dbReference type="ARBA" id="ARBA00022723"/>
    </source>
</evidence>
<keyword evidence="12" id="KW-1185">Reference proteome</keyword>
<evidence type="ECO:0000256" key="5">
    <source>
        <dbReference type="ARBA" id="ARBA00022729"/>
    </source>
</evidence>
<evidence type="ECO:0000313" key="12">
    <source>
        <dbReference type="Proteomes" id="UP001349994"/>
    </source>
</evidence>
<dbReference type="InterPro" id="IPR050612">
    <property type="entry name" value="Prok_Mopterin_Oxidored"/>
</dbReference>
<dbReference type="Gene3D" id="2.20.25.90">
    <property type="entry name" value="ADC-like domains"/>
    <property type="match status" value="1"/>
</dbReference>
<comment type="caution">
    <text evidence="11">The sequence shown here is derived from an EMBL/GenBank/DDBJ whole genome shotgun (WGS) entry which is preliminary data.</text>
</comment>
<feature type="chain" id="PRO_5046472928" evidence="9">
    <location>
        <begin position="22"/>
        <end position="722"/>
    </location>
</feature>
<evidence type="ECO:0000256" key="3">
    <source>
        <dbReference type="ARBA" id="ARBA00022505"/>
    </source>
</evidence>
<dbReference type="Pfam" id="PF04879">
    <property type="entry name" value="Molybdop_Fe4S4"/>
    <property type="match status" value="1"/>
</dbReference>
<dbReference type="Pfam" id="PF00384">
    <property type="entry name" value="Molybdopterin"/>
    <property type="match status" value="1"/>
</dbReference>
<dbReference type="SUPFAM" id="SSF53706">
    <property type="entry name" value="Formate dehydrogenase/DMSO reductase, domains 1-3"/>
    <property type="match status" value="1"/>
</dbReference>
<evidence type="ECO:0000259" key="10">
    <source>
        <dbReference type="PROSITE" id="PS51669"/>
    </source>
</evidence>
<feature type="domain" description="4Fe-4S Mo/W bis-MGD-type" evidence="10">
    <location>
        <begin position="42"/>
        <end position="98"/>
    </location>
</feature>
<keyword evidence="3" id="KW-0500">Molybdenum</keyword>
<dbReference type="InterPro" id="IPR006656">
    <property type="entry name" value="Mopterin_OxRdtase"/>
</dbReference>
<feature type="signal peptide" evidence="9">
    <location>
        <begin position="1"/>
        <end position="21"/>
    </location>
</feature>
<dbReference type="Proteomes" id="UP001349994">
    <property type="component" value="Unassembled WGS sequence"/>
</dbReference>
<accession>A0ABU6IIU2</accession>
<reference evidence="11 12" key="1">
    <citation type="submission" date="2024-01" db="EMBL/GenBank/DDBJ databases">
        <title>novel species in genus Adlercreutzia.</title>
        <authorList>
            <person name="Liu X."/>
        </authorList>
    </citation>
    <scope>NUCLEOTIDE SEQUENCE [LARGE SCALE GENOMIC DNA]</scope>
    <source>
        <strain evidence="11 12">R7</strain>
    </source>
</reference>
<protein>
    <submittedName>
        <fullName evidence="11">Molybdopterin-dependent oxidoreductase</fullName>
    </submittedName>
</protein>
<comment type="similarity">
    <text evidence="1">Belongs to the prokaryotic molybdopterin-containing oxidoreductase family.</text>
</comment>
<evidence type="ECO:0000313" key="11">
    <source>
        <dbReference type="EMBL" id="MEC4176373.1"/>
    </source>
</evidence>
<dbReference type="SUPFAM" id="SSF50692">
    <property type="entry name" value="ADC-like"/>
    <property type="match status" value="1"/>
</dbReference>
<keyword evidence="5 9" id="KW-0732">Signal</keyword>
<dbReference type="InterPro" id="IPR009010">
    <property type="entry name" value="Asp_de-COase-like_dom_sf"/>
</dbReference>
<evidence type="ECO:0000256" key="6">
    <source>
        <dbReference type="ARBA" id="ARBA00023002"/>
    </source>
</evidence>
<evidence type="ECO:0000256" key="9">
    <source>
        <dbReference type="SAM" id="SignalP"/>
    </source>
</evidence>
<dbReference type="EMBL" id="JAYMFF010000014">
    <property type="protein sequence ID" value="MEC4176373.1"/>
    <property type="molecule type" value="Genomic_DNA"/>
</dbReference>
<keyword evidence="6" id="KW-0560">Oxidoreductase</keyword>
<dbReference type="Gene3D" id="3.40.228.10">
    <property type="entry name" value="Dimethylsulfoxide Reductase, domain 2"/>
    <property type="match status" value="1"/>
</dbReference>
<dbReference type="Gene3D" id="3.30.2070.10">
    <property type="entry name" value="Formate dehydrogenase/DMSO reductase"/>
    <property type="match status" value="1"/>
</dbReference>
<proteinExistence type="inferred from homology"/>
<keyword evidence="2" id="KW-0004">4Fe-4S</keyword>
<keyword evidence="7" id="KW-0408">Iron</keyword>
<dbReference type="Gene3D" id="3.40.50.740">
    <property type="match status" value="1"/>
</dbReference>
<dbReference type="PANTHER" id="PTHR43742">
    <property type="entry name" value="TRIMETHYLAMINE-N-OXIDE REDUCTASE"/>
    <property type="match status" value="1"/>
</dbReference>
<dbReference type="Gene3D" id="2.40.40.20">
    <property type="match status" value="1"/>
</dbReference>
<dbReference type="RefSeq" id="WP_338210652.1">
    <property type="nucleotide sequence ID" value="NZ_JAYMFF010000014.1"/>
</dbReference>
<dbReference type="PANTHER" id="PTHR43742:SF9">
    <property type="entry name" value="TETRATHIONATE REDUCTASE SUBUNIT A"/>
    <property type="match status" value="1"/>
</dbReference>
<keyword evidence="4" id="KW-0479">Metal-binding</keyword>
<evidence type="ECO:0000256" key="7">
    <source>
        <dbReference type="ARBA" id="ARBA00023004"/>
    </source>
</evidence>
<name>A0ABU6IIU2_9ACTN</name>
<dbReference type="InterPro" id="IPR006311">
    <property type="entry name" value="TAT_signal"/>
</dbReference>
<keyword evidence="8" id="KW-0411">Iron-sulfur</keyword>
<dbReference type="PROSITE" id="PS51669">
    <property type="entry name" value="4FE4S_MOW_BIS_MGD"/>
    <property type="match status" value="1"/>
</dbReference>
<gene>
    <name evidence="11" type="ORF">VIN30_07910</name>
</gene>
<dbReference type="PROSITE" id="PS51318">
    <property type="entry name" value="TAT"/>
    <property type="match status" value="1"/>
</dbReference>
<dbReference type="InterPro" id="IPR006963">
    <property type="entry name" value="Mopterin_OxRdtase_4Fe-4S_dom"/>
</dbReference>
<dbReference type="Pfam" id="PF01568">
    <property type="entry name" value="Molydop_binding"/>
    <property type="match status" value="1"/>
</dbReference>
<evidence type="ECO:0000256" key="8">
    <source>
        <dbReference type="ARBA" id="ARBA00023014"/>
    </source>
</evidence>
<organism evidence="11 12">
    <name type="scientific">Adlercreutzia wanghongyangiae</name>
    <dbReference type="NCBI Taxonomy" id="3111451"/>
    <lineage>
        <taxon>Bacteria</taxon>
        <taxon>Bacillati</taxon>
        <taxon>Actinomycetota</taxon>
        <taxon>Coriobacteriia</taxon>
        <taxon>Eggerthellales</taxon>
        <taxon>Eggerthellaceae</taxon>
        <taxon>Adlercreutzia</taxon>
    </lineage>
</organism>
<dbReference type="PROSITE" id="PS51257">
    <property type="entry name" value="PROKAR_LIPOPROTEIN"/>
    <property type="match status" value="1"/>
</dbReference>
<dbReference type="InterPro" id="IPR006657">
    <property type="entry name" value="MoPterin_dinucl-bd_dom"/>
</dbReference>
<sequence length="722" mass="73501">MTQPITRRTFVAASAAGAALAASGAALTGCAASPAVDEAHAAEVVNTQCTACPKQCSYAAYTVDGAIDKVVGNTADPASAGTLCARGFGMATEATAADRLTDPLRRTENGTFEAIPWDVALAEIGKAVSDVEAQKGPSALAAVSCGTSTADWYMERLMNALGSANVYVNATTASGSVASGLAQAIGFTSYEVDYSRAKMVVILGASTVEMPDPGTIAGLEEARAAGAKIVMVDSRMPASSSVATEWLPVHAGTELAFVLAVAQVIVERDAVTAEAAAMMEGLDAWKTALADYTPDWAATVTGLGADRIRSVADDLIAAAPAACVDVSWMALFGGAYGNTGELARATALTNTLLGCWNMPGGAYVGVPTIDWSATEFAPLAVTAVDVTAEAYPLAVQGSAAEAMRLAHEGVIDGLFLVNANVVAEYPDTDFVREAVEACTLSVAITPQMTETARACTYVLPEKVWAESAQLPTVSGAVHPVLKVSGAVVEPQVENARSVAEIACGVAAAAGVGNAFAFSVEDAAAAACEACGCTYEGALAVGASSLGSALAVPVAWPTASGKVECASAACAQADLPEMPVWVEPEVAPAAVGYGFYRLTTGNEATQAATVTVNAAPLAAIAEQYALDEVWVNADVAADAGLAEGDKAIVENEYYSAPVNVHVTELIEPASLYLAAHYGVQEDEQTNATGRGARQASFATFQLEPGYGAPLLQETMVTIGKAGA</sequence>
<dbReference type="SMART" id="SM00926">
    <property type="entry name" value="Molybdop_Fe4S4"/>
    <property type="match status" value="1"/>
</dbReference>
<evidence type="ECO:0000256" key="2">
    <source>
        <dbReference type="ARBA" id="ARBA00022485"/>
    </source>
</evidence>